<keyword evidence="4 7" id="KW-0812">Transmembrane</keyword>
<evidence type="ECO:0000256" key="1">
    <source>
        <dbReference type="ARBA" id="ARBA00004651"/>
    </source>
</evidence>
<accession>A0A0B5KNB7</accession>
<evidence type="ECO:0000256" key="3">
    <source>
        <dbReference type="ARBA" id="ARBA00022475"/>
    </source>
</evidence>
<evidence type="ECO:0000256" key="5">
    <source>
        <dbReference type="ARBA" id="ARBA00022989"/>
    </source>
</evidence>
<dbReference type="AlphaFoldDB" id="A0A0B5KNB7"/>
<comment type="similarity">
    <text evidence="2">Belongs to the UPF0410 family.</text>
</comment>
<feature type="transmembrane region" description="Helical" evidence="7">
    <location>
        <begin position="6"/>
        <end position="23"/>
    </location>
</feature>
<keyword evidence="3" id="KW-1003">Cell membrane</keyword>
<dbReference type="PANTHER" id="PTHR33884:SF3">
    <property type="entry name" value="UPF0410 PROTEIN YMGE"/>
    <property type="match status" value="1"/>
</dbReference>
<dbReference type="GO" id="GO:0005886">
    <property type="term" value="C:plasma membrane"/>
    <property type="evidence" value="ECO:0007669"/>
    <property type="project" value="UniProtKB-SubCell"/>
</dbReference>
<dbReference type="EMBL" id="KF831414">
    <property type="protein sequence ID" value="AJG37896.1"/>
    <property type="molecule type" value="Genomic_DNA"/>
</dbReference>
<dbReference type="PANTHER" id="PTHR33884">
    <property type="entry name" value="UPF0410 PROTEIN YMGE"/>
    <property type="match status" value="1"/>
</dbReference>
<reference evidence="8" key="1">
    <citation type="journal article" date="2015" name="Environ. Microbiol.">
        <title>Pressure adaptation is linked to thermal adaptation in salt-saturated marine habitats.</title>
        <authorList>
            <consortium name="The MAMBA Consortium"/>
            <person name="Alcaide M."/>
            <person name="Stogios P.J."/>
            <person name="Lafraya A."/>
            <person name="Tchigvintsev A."/>
            <person name="Flick R."/>
            <person name="Bargiela R."/>
            <person name="Chernikova T.N."/>
            <person name="Reva O.N."/>
            <person name="Hai T."/>
            <person name="Leggewie C.C."/>
            <person name="Katzke N."/>
            <person name="La Cono V."/>
            <person name="Matesanz R."/>
            <person name="Jebbar M."/>
            <person name="Jaeger K.E."/>
            <person name="Yakimov M.M."/>
            <person name="Yakunin A.F."/>
            <person name="Golyshin P.N."/>
            <person name="Golyshina O.V."/>
            <person name="Savchenko A."/>
            <person name="Ferrer M."/>
        </authorList>
    </citation>
    <scope>NUCLEOTIDE SEQUENCE</scope>
</reference>
<protein>
    <submittedName>
        <fullName evidence="8">Transglycosylase associated protein</fullName>
    </submittedName>
</protein>
<evidence type="ECO:0000256" key="7">
    <source>
        <dbReference type="SAM" id="Phobius"/>
    </source>
</evidence>
<evidence type="ECO:0000256" key="2">
    <source>
        <dbReference type="ARBA" id="ARBA00011006"/>
    </source>
</evidence>
<keyword evidence="6 7" id="KW-0472">Membrane</keyword>
<keyword evidence="5 7" id="KW-1133">Transmembrane helix</keyword>
<dbReference type="InterPro" id="IPR007341">
    <property type="entry name" value="Transgly_assoc"/>
</dbReference>
<sequence>MGILGWIIFGALVGWIASILMHTRRRGLIRNIIVGLLGSFLGGWIASFFGIGSVSSFSLESFGIALGGAVLLIWLFRRL</sequence>
<name>A0A0B5KNB7_9FIRM</name>
<organism evidence="8">
    <name type="scientific">Firmicutes bacterium enrichment culture clone fosmid MGS-M1</name>
    <dbReference type="NCBI Taxonomy" id="1549348"/>
    <lineage>
        <taxon>Bacteria</taxon>
        <taxon>Bacillati</taxon>
        <taxon>Bacillota</taxon>
        <taxon>environmental samples</taxon>
    </lineage>
</organism>
<feature type="transmembrane region" description="Helical" evidence="7">
    <location>
        <begin position="57"/>
        <end position="76"/>
    </location>
</feature>
<comment type="subcellular location">
    <subcellularLocation>
        <location evidence="1">Cell membrane</location>
        <topology evidence="1">Multi-pass membrane protein</topology>
    </subcellularLocation>
</comment>
<evidence type="ECO:0000256" key="4">
    <source>
        <dbReference type="ARBA" id="ARBA00022692"/>
    </source>
</evidence>
<dbReference type="Pfam" id="PF04226">
    <property type="entry name" value="Transgly_assoc"/>
    <property type="match status" value="1"/>
</dbReference>
<evidence type="ECO:0000256" key="6">
    <source>
        <dbReference type="ARBA" id="ARBA00023136"/>
    </source>
</evidence>
<feature type="transmembrane region" description="Helical" evidence="7">
    <location>
        <begin position="32"/>
        <end position="51"/>
    </location>
</feature>
<proteinExistence type="inferred from homology"/>
<evidence type="ECO:0000313" key="8">
    <source>
        <dbReference type="EMBL" id="AJG37896.1"/>
    </source>
</evidence>